<organism evidence="3 4">
    <name type="scientific">Cognaticolwellia beringensis</name>
    <dbReference type="NCBI Taxonomy" id="1967665"/>
    <lineage>
        <taxon>Bacteria</taxon>
        <taxon>Pseudomonadati</taxon>
        <taxon>Pseudomonadota</taxon>
        <taxon>Gammaproteobacteria</taxon>
        <taxon>Alteromonadales</taxon>
        <taxon>Colwelliaceae</taxon>
        <taxon>Cognaticolwellia</taxon>
    </lineage>
</organism>
<proteinExistence type="predicted"/>
<dbReference type="RefSeq" id="WP_081153748.1">
    <property type="nucleotide sequence ID" value="NZ_CP020465.1"/>
</dbReference>
<reference evidence="3 4" key="1">
    <citation type="submission" date="2017-08" db="EMBL/GenBank/DDBJ databases">
        <title>Complete genome of Colwellia sp. NB097-1, a psychrophile bacterium ioslated from Bering Sea.</title>
        <authorList>
            <person name="Chen X."/>
        </authorList>
    </citation>
    <scope>NUCLEOTIDE SEQUENCE [LARGE SCALE GENOMIC DNA]</scope>
    <source>
        <strain evidence="3 4">NB097-1</strain>
    </source>
</reference>
<feature type="compositionally biased region" description="Basic and acidic residues" evidence="2">
    <location>
        <begin position="17"/>
        <end position="34"/>
    </location>
</feature>
<gene>
    <name evidence="3" type="ORF">B5D82_18375</name>
</gene>
<accession>A0A222GCG7</accession>
<dbReference type="EMBL" id="CP020465">
    <property type="protein sequence ID" value="ASP49566.1"/>
    <property type="molecule type" value="Genomic_DNA"/>
</dbReference>
<keyword evidence="1" id="KW-0175">Coiled coil</keyword>
<dbReference type="KEGG" id="cber:B5D82_18375"/>
<evidence type="ECO:0000313" key="4">
    <source>
        <dbReference type="Proteomes" id="UP000202259"/>
    </source>
</evidence>
<evidence type="ECO:0000313" key="3">
    <source>
        <dbReference type="EMBL" id="ASP49566.1"/>
    </source>
</evidence>
<sequence>MSKREEPEIPTINIDQDQVKMVREPVTKAQKTDNARATPKTTKSSTSLPKTLLMLMPYVALAGTAWYFYQQQLNVNQVLETSAGRIQQLENQLSATGEEMGESTIALKVKLEAISEKTELLLSEMDKLWASAWRKNQQEIKALNSQSIKLSEQQDKFTNSVNLQSNSISDLKDKITATEFSINAVSEQMIAVSSLKAELKKLSSELNTLDANSKSRDKQQMFTATTVNEFDTSLQLLLERMERLEAILASKS</sequence>
<evidence type="ECO:0000256" key="1">
    <source>
        <dbReference type="SAM" id="Coils"/>
    </source>
</evidence>
<feature type="coiled-coil region" evidence="1">
    <location>
        <begin position="185"/>
        <end position="212"/>
    </location>
</feature>
<dbReference type="AlphaFoldDB" id="A0A222GCG7"/>
<keyword evidence="4" id="KW-1185">Reference proteome</keyword>
<protein>
    <submittedName>
        <fullName evidence="3">Uncharacterized protein</fullName>
    </submittedName>
</protein>
<feature type="region of interest" description="Disordered" evidence="2">
    <location>
        <begin position="1"/>
        <end position="45"/>
    </location>
</feature>
<dbReference type="Proteomes" id="UP000202259">
    <property type="component" value="Chromosome"/>
</dbReference>
<dbReference type="OrthoDB" id="6321851at2"/>
<name>A0A222GCG7_9GAMM</name>
<evidence type="ECO:0000256" key="2">
    <source>
        <dbReference type="SAM" id="MobiDB-lite"/>
    </source>
</evidence>